<dbReference type="Gene3D" id="3.30.450.20">
    <property type="entry name" value="PAS domain"/>
    <property type="match status" value="1"/>
</dbReference>
<dbReference type="InterPro" id="IPR033480">
    <property type="entry name" value="sCache_2"/>
</dbReference>
<dbReference type="SUPFAM" id="SSF58104">
    <property type="entry name" value="Methyl-accepting chemotaxis protein (MCP) signaling domain"/>
    <property type="match status" value="1"/>
</dbReference>
<dbReference type="CDD" id="cd11386">
    <property type="entry name" value="MCP_signal"/>
    <property type="match status" value="1"/>
</dbReference>
<dbReference type="GO" id="GO:0006935">
    <property type="term" value="P:chemotaxis"/>
    <property type="evidence" value="ECO:0007669"/>
    <property type="project" value="InterPro"/>
</dbReference>
<evidence type="ECO:0000256" key="7">
    <source>
        <dbReference type="ARBA" id="ARBA00029447"/>
    </source>
</evidence>
<dbReference type="SMART" id="SM00283">
    <property type="entry name" value="MA"/>
    <property type="match status" value="1"/>
</dbReference>
<dbReference type="GO" id="GO:0004888">
    <property type="term" value="F:transmembrane signaling receptor activity"/>
    <property type="evidence" value="ECO:0007669"/>
    <property type="project" value="InterPro"/>
</dbReference>
<dbReference type="Pfam" id="PF17200">
    <property type="entry name" value="sCache_2"/>
    <property type="match status" value="1"/>
</dbReference>
<dbReference type="GO" id="GO:0007165">
    <property type="term" value="P:signal transduction"/>
    <property type="evidence" value="ECO:0007669"/>
    <property type="project" value="UniProtKB-KW"/>
</dbReference>
<keyword evidence="4" id="KW-1133">Transmembrane helix</keyword>
<dbReference type="SMART" id="SM01049">
    <property type="entry name" value="Cache_2"/>
    <property type="match status" value="1"/>
</dbReference>
<keyword evidence="6 8" id="KW-0807">Transducer</keyword>
<dbReference type="AlphaFoldDB" id="A0A4R6DYP9"/>
<dbReference type="PRINTS" id="PR00260">
    <property type="entry name" value="CHEMTRNSDUCR"/>
</dbReference>
<dbReference type="PROSITE" id="PS50111">
    <property type="entry name" value="CHEMOTAXIS_TRANSDUC_2"/>
    <property type="match status" value="1"/>
</dbReference>
<evidence type="ECO:0000256" key="4">
    <source>
        <dbReference type="ARBA" id="ARBA00022989"/>
    </source>
</evidence>
<accession>A0A4R6DYP9</accession>
<evidence type="ECO:0000256" key="6">
    <source>
        <dbReference type="ARBA" id="ARBA00023224"/>
    </source>
</evidence>
<proteinExistence type="inferred from homology"/>
<evidence type="ECO:0000256" key="2">
    <source>
        <dbReference type="ARBA" id="ARBA00022475"/>
    </source>
</evidence>
<feature type="domain" description="Methyl-accepting transducer" evidence="9">
    <location>
        <begin position="278"/>
        <end position="514"/>
    </location>
</feature>
<dbReference type="Gene3D" id="1.10.287.950">
    <property type="entry name" value="Methyl-accepting chemotaxis protein"/>
    <property type="match status" value="1"/>
</dbReference>
<dbReference type="FunFam" id="1.10.287.950:FF:000001">
    <property type="entry name" value="Methyl-accepting chemotaxis sensory transducer"/>
    <property type="match status" value="1"/>
</dbReference>
<evidence type="ECO:0000256" key="1">
    <source>
        <dbReference type="ARBA" id="ARBA00004651"/>
    </source>
</evidence>
<dbReference type="PANTHER" id="PTHR32089">
    <property type="entry name" value="METHYL-ACCEPTING CHEMOTAXIS PROTEIN MCPB"/>
    <property type="match status" value="1"/>
</dbReference>
<dbReference type="OrthoDB" id="9806477at2"/>
<evidence type="ECO:0000256" key="3">
    <source>
        <dbReference type="ARBA" id="ARBA00022692"/>
    </source>
</evidence>
<dbReference type="InterPro" id="IPR004089">
    <property type="entry name" value="MCPsignal_dom"/>
</dbReference>
<evidence type="ECO:0000259" key="9">
    <source>
        <dbReference type="PROSITE" id="PS50111"/>
    </source>
</evidence>
<comment type="subcellular location">
    <subcellularLocation>
        <location evidence="1">Cell membrane</location>
        <topology evidence="1">Multi-pass membrane protein</topology>
    </subcellularLocation>
</comment>
<keyword evidence="11" id="KW-1185">Reference proteome</keyword>
<keyword evidence="3" id="KW-0812">Transmembrane</keyword>
<comment type="caution">
    <text evidence="10">The sequence shown here is derived from an EMBL/GenBank/DDBJ whole genome shotgun (WGS) entry which is preliminary data.</text>
</comment>
<sequence length="550" mass="57912">MSPSLTLKARIALLLGASLVGLLTVLSAALYGVHRDLTEGRRDAVRMVVQAAAHVAAYYEAQERSGTLSREEAQARAKDAIREMRFGGEDGRTEYFYIWSDAGVSVMHAVNPQWHGRDMRDEIKDGQGRRTIQDLVDAARRSDAGYLDAAFTRPGQTGAVDKILYFETLRPWGWIMGSGIYVDDIRSAMLARAGQDGLLGLVVMALVGLVSFGTARSILRQVGGEPAVAMQHMESAARGDLSSELSGQLGHPVPGSMLASFLRMVEGLRHMVGEVGQSSRSLTDNAARISQAAEQVAGAARSQADATSAMAAAVEQMTVSVNHISENAHDTQRNAQQAVSDAEAGEQTVNRAAEEIGHISDSVSGAAERIRSLETRAAQISTIASVIKDIAAQTNLLALNAAIEAARAGEQGRGFAVVADEVRGLAERTAAATVQIDDMIAAIQGETGVAVTAMDSALPQVARGVALAGEAAASLRAIRAGAAATLERIREVALATREQSAASTAIAQQVESIAQMVEETSAAMNSTADSAHQLQGVADGLGQLVARFRY</sequence>
<dbReference type="InterPro" id="IPR004090">
    <property type="entry name" value="Chemotax_Me-accpt_rcpt"/>
</dbReference>
<dbReference type="Proteomes" id="UP000295129">
    <property type="component" value="Unassembled WGS sequence"/>
</dbReference>
<reference evidence="10 11" key="1">
    <citation type="submission" date="2019-03" db="EMBL/GenBank/DDBJ databases">
        <title>Genomic Encyclopedia of Type Strains, Phase IV (KMG-IV): sequencing the most valuable type-strain genomes for metagenomic binning, comparative biology and taxonomic classification.</title>
        <authorList>
            <person name="Goeker M."/>
        </authorList>
    </citation>
    <scope>NUCLEOTIDE SEQUENCE [LARGE SCALE GENOMIC DNA]</scope>
    <source>
        <strain evidence="10 11">DSM 12121</strain>
    </source>
</reference>
<dbReference type="Pfam" id="PF00015">
    <property type="entry name" value="MCPsignal"/>
    <property type="match status" value="1"/>
</dbReference>
<evidence type="ECO:0000256" key="5">
    <source>
        <dbReference type="ARBA" id="ARBA00023136"/>
    </source>
</evidence>
<name>A0A4R6DYP9_9RHOO</name>
<dbReference type="GO" id="GO:0005886">
    <property type="term" value="C:plasma membrane"/>
    <property type="evidence" value="ECO:0007669"/>
    <property type="project" value="UniProtKB-SubCell"/>
</dbReference>
<gene>
    <name evidence="10" type="ORF">C7389_11136</name>
</gene>
<evidence type="ECO:0000313" key="10">
    <source>
        <dbReference type="EMBL" id="TDN49558.1"/>
    </source>
</evidence>
<dbReference type="PANTHER" id="PTHR32089:SF112">
    <property type="entry name" value="LYSOZYME-LIKE PROTEIN-RELATED"/>
    <property type="match status" value="1"/>
</dbReference>
<dbReference type="RefSeq" id="WP_133592299.1">
    <property type="nucleotide sequence ID" value="NZ_SNVV01000011.1"/>
</dbReference>
<comment type="similarity">
    <text evidence="7">Belongs to the methyl-accepting chemotaxis (MCP) protein family.</text>
</comment>
<protein>
    <submittedName>
        <fullName evidence="10">Methyl-accepting chemotaxis sensory transducer with Cache sensor</fullName>
    </submittedName>
</protein>
<organism evidence="10 11">
    <name type="scientific">Azoarcus indigens</name>
    <dbReference type="NCBI Taxonomy" id="29545"/>
    <lineage>
        <taxon>Bacteria</taxon>
        <taxon>Pseudomonadati</taxon>
        <taxon>Pseudomonadota</taxon>
        <taxon>Betaproteobacteria</taxon>
        <taxon>Rhodocyclales</taxon>
        <taxon>Zoogloeaceae</taxon>
        <taxon>Azoarcus</taxon>
    </lineage>
</organism>
<keyword evidence="2" id="KW-1003">Cell membrane</keyword>
<evidence type="ECO:0000256" key="8">
    <source>
        <dbReference type="PROSITE-ProRule" id="PRU00284"/>
    </source>
</evidence>
<keyword evidence="5" id="KW-0472">Membrane</keyword>
<dbReference type="EMBL" id="SNVV01000011">
    <property type="protein sequence ID" value="TDN49558.1"/>
    <property type="molecule type" value="Genomic_DNA"/>
</dbReference>
<evidence type="ECO:0000313" key="11">
    <source>
        <dbReference type="Proteomes" id="UP000295129"/>
    </source>
</evidence>